<dbReference type="PROSITE" id="PS51257">
    <property type="entry name" value="PROKAR_LIPOPROTEIN"/>
    <property type="match status" value="1"/>
</dbReference>
<evidence type="ECO:0000256" key="6">
    <source>
        <dbReference type="SAM" id="SignalP"/>
    </source>
</evidence>
<dbReference type="Gene3D" id="1.25.40.390">
    <property type="match status" value="1"/>
</dbReference>
<gene>
    <name evidence="9" type="ORF">SAMN06265371_10337</name>
</gene>
<sequence>MKTIKNIFFLLAFVVLVSSCNDGLDLEPTDKITADELFGDPEGTKLYLADLYDRLPIEDLTYFPKEGFNFNRGGPNNGGFSNSMLTMMGHHSERNSFVSGSYLKWWEPAYSLIRDVNLFIDIIPTLDINEDDRAAYTAEAAFIRSFAYFGLVKRYGGVPIITEPQEYDGDPESLKVPRNTEKETWDFVLAECDIAINALGETNGRRASKWAALALKSRVALHAASIAKFGGNVDLTGDAVTQGLVGLSTGDANRYYQECIDASNELMEYGPYSLYQPNPASAEAAAENFRAMFENPNIAGNEAILIKGRTIPGDNYGNNYDIWFGPAQKRNGWPHPGRYNPTLDFADLFENYSKPGENGTIVTTTDGDTENYNGFDSSRDYVHYDNPVDIFADKDARLRAQVILPNSEWKGDNMIIQAGYVQPDGNAKIETKAQIDVNGTTYYTYGTLSPEEHSGFDPHGGNMTKTGFGFKKFLQTTPVIPGWNRSNTDFAEFRYAEILLNYAEAVAESGLGDESKAAEAMNATRRRAFHQTDIPLTVNNVLRERAVELAFENKGIWDLMRRRTYHTTFNNTRKHSLMPVLDLRGSAPYKYIFVRNRVRGNSPQTFDIKHYYRAIPGVGLNGLVQNPQ</sequence>
<evidence type="ECO:0000256" key="5">
    <source>
        <dbReference type="ARBA" id="ARBA00023237"/>
    </source>
</evidence>
<accession>A0A238WBM9</accession>
<evidence type="ECO:0000313" key="9">
    <source>
        <dbReference type="EMBL" id="SNR43781.1"/>
    </source>
</evidence>
<dbReference type="Pfam" id="PF14322">
    <property type="entry name" value="SusD-like_3"/>
    <property type="match status" value="1"/>
</dbReference>
<evidence type="ECO:0000256" key="3">
    <source>
        <dbReference type="ARBA" id="ARBA00022729"/>
    </source>
</evidence>
<keyword evidence="10" id="KW-1185">Reference proteome</keyword>
<dbReference type="Pfam" id="PF07980">
    <property type="entry name" value="SusD_RagB"/>
    <property type="match status" value="1"/>
</dbReference>
<keyword evidence="4" id="KW-0472">Membrane</keyword>
<dbReference type="InterPro" id="IPR012944">
    <property type="entry name" value="SusD_RagB_dom"/>
</dbReference>
<comment type="similarity">
    <text evidence="2">Belongs to the SusD family.</text>
</comment>
<feature type="chain" id="PRO_5012218371" evidence="6">
    <location>
        <begin position="21"/>
        <end position="628"/>
    </location>
</feature>
<evidence type="ECO:0000259" key="7">
    <source>
        <dbReference type="Pfam" id="PF07980"/>
    </source>
</evidence>
<dbReference type="RefSeq" id="WP_089380721.1">
    <property type="nucleotide sequence ID" value="NZ_FZNT01000003.1"/>
</dbReference>
<name>A0A238WBM9_9FLAO</name>
<evidence type="ECO:0000256" key="4">
    <source>
        <dbReference type="ARBA" id="ARBA00023136"/>
    </source>
</evidence>
<dbReference type="AlphaFoldDB" id="A0A238WBM9"/>
<dbReference type="Proteomes" id="UP000198384">
    <property type="component" value="Unassembled WGS sequence"/>
</dbReference>
<dbReference type="OrthoDB" id="5694214at2"/>
<organism evidence="9 10">
    <name type="scientific">Lutibacter agarilyticus</name>
    <dbReference type="NCBI Taxonomy" id="1109740"/>
    <lineage>
        <taxon>Bacteria</taxon>
        <taxon>Pseudomonadati</taxon>
        <taxon>Bacteroidota</taxon>
        <taxon>Flavobacteriia</taxon>
        <taxon>Flavobacteriales</taxon>
        <taxon>Flavobacteriaceae</taxon>
        <taxon>Lutibacter</taxon>
    </lineage>
</organism>
<dbReference type="InterPro" id="IPR011990">
    <property type="entry name" value="TPR-like_helical_dom_sf"/>
</dbReference>
<keyword evidence="5" id="KW-0998">Cell outer membrane</keyword>
<proteinExistence type="inferred from homology"/>
<feature type="signal peptide" evidence="6">
    <location>
        <begin position="1"/>
        <end position="20"/>
    </location>
</feature>
<comment type="subcellular location">
    <subcellularLocation>
        <location evidence="1">Cell outer membrane</location>
    </subcellularLocation>
</comment>
<dbReference type="SUPFAM" id="SSF48452">
    <property type="entry name" value="TPR-like"/>
    <property type="match status" value="1"/>
</dbReference>
<keyword evidence="3 6" id="KW-0732">Signal</keyword>
<evidence type="ECO:0000256" key="1">
    <source>
        <dbReference type="ARBA" id="ARBA00004442"/>
    </source>
</evidence>
<feature type="domain" description="RagB/SusD" evidence="7">
    <location>
        <begin position="316"/>
        <end position="595"/>
    </location>
</feature>
<dbReference type="GO" id="GO:0009279">
    <property type="term" value="C:cell outer membrane"/>
    <property type="evidence" value="ECO:0007669"/>
    <property type="project" value="UniProtKB-SubCell"/>
</dbReference>
<dbReference type="EMBL" id="FZNT01000003">
    <property type="protein sequence ID" value="SNR43781.1"/>
    <property type="molecule type" value="Genomic_DNA"/>
</dbReference>
<feature type="domain" description="SusD-like N-terminal" evidence="8">
    <location>
        <begin position="94"/>
        <end position="221"/>
    </location>
</feature>
<dbReference type="InterPro" id="IPR033985">
    <property type="entry name" value="SusD-like_N"/>
</dbReference>
<protein>
    <submittedName>
        <fullName evidence="9">Starch-binding associating with outer membrane</fullName>
    </submittedName>
</protein>
<reference evidence="9 10" key="1">
    <citation type="submission" date="2017-06" db="EMBL/GenBank/DDBJ databases">
        <authorList>
            <person name="Kim H.J."/>
            <person name="Triplett B.A."/>
        </authorList>
    </citation>
    <scope>NUCLEOTIDE SEQUENCE [LARGE SCALE GENOMIC DNA]</scope>
    <source>
        <strain evidence="9 10">DSM 29150</strain>
    </source>
</reference>
<evidence type="ECO:0000259" key="8">
    <source>
        <dbReference type="Pfam" id="PF14322"/>
    </source>
</evidence>
<evidence type="ECO:0000313" key="10">
    <source>
        <dbReference type="Proteomes" id="UP000198384"/>
    </source>
</evidence>
<evidence type="ECO:0000256" key="2">
    <source>
        <dbReference type="ARBA" id="ARBA00006275"/>
    </source>
</evidence>